<dbReference type="GO" id="GO:0016811">
    <property type="term" value="F:hydrolase activity, acting on carbon-nitrogen (but not peptide) bonds, in linear amides"/>
    <property type="evidence" value="ECO:0007669"/>
    <property type="project" value="InterPro"/>
</dbReference>
<dbReference type="EMBL" id="BARV01010785">
    <property type="protein sequence ID" value="GAI16159.1"/>
    <property type="molecule type" value="Genomic_DNA"/>
</dbReference>
<dbReference type="Gene3D" id="3.20.20.140">
    <property type="entry name" value="Metal-dependent hydrolases"/>
    <property type="match status" value="2"/>
</dbReference>
<dbReference type="AlphaFoldDB" id="X1NBW4"/>
<protein>
    <recommendedName>
        <fullName evidence="2">Amidohydrolase 3 domain-containing protein</fullName>
    </recommendedName>
</protein>
<dbReference type="Gene3D" id="3.30.1490.130">
    <property type="entry name" value="D-aminoacylase. Domain 3"/>
    <property type="match status" value="1"/>
</dbReference>
<evidence type="ECO:0000313" key="1">
    <source>
        <dbReference type="EMBL" id="GAI16159.1"/>
    </source>
</evidence>
<dbReference type="InterPro" id="IPR032466">
    <property type="entry name" value="Metal_Hydrolase"/>
</dbReference>
<feature type="non-terminal residue" evidence="1">
    <location>
        <position position="1"/>
    </location>
</feature>
<feature type="non-terminal residue" evidence="1">
    <location>
        <position position="268"/>
    </location>
</feature>
<name>X1NBW4_9ZZZZ</name>
<accession>X1NBW4</accession>
<comment type="caution">
    <text evidence="1">The sequence shown here is derived from an EMBL/GenBank/DDBJ whole genome shotgun (WGS) entry which is preliminary data.</text>
</comment>
<dbReference type="InterPro" id="IPR023100">
    <property type="entry name" value="D-aminoacylase_insert_dom_sf"/>
</dbReference>
<proteinExistence type="predicted"/>
<sequence length="268" mass="29408">GLEYAPGCTSTTEELVEIAQVVKKYGGIYATHIRDLTGTIHENGQPGVLEAIKEAIEIGRSADIPVHIGHIQVNAPQNQVTASQVLKLIEDARREGLDVTCDAYPYAAGCTWITMLTPPKYKTSTGIREEYKTPEGRAELKKAVEHTFSYLGPEKVMINLFPEKESYEGKTIQEIAETEGKEPSQVYVELACADRAPMCIFHDQDIQIVKGLMPHEYLFTASDGWVIPQGSDVPHPRCYGTFPCAVIVRQTAGEVKTSPSAALSCLLL</sequence>
<evidence type="ECO:0008006" key="2">
    <source>
        <dbReference type="Google" id="ProtNLM"/>
    </source>
</evidence>
<gene>
    <name evidence="1" type="ORF">S06H3_20744</name>
</gene>
<dbReference type="SUPFAM" id="SSF51556">
    <property type="entry name" value="Metallo-dependent hydrolases"/>
    <property type="match status" value="1"/>
</dbReference>
<organism evidence="1">
    <name type="scientific">marine sediment metagenome</name>
    <dbReference type="NCBI Taxonomy" id="412755"/>
    <lineage>
        <taxon>unclassified sequences</taxon>
        <taxon>metagenomes</taxon>
        <taxon>ecological metagenomes</taxon>
    </lineage>
</organism>
<reference evidence="1" key="1">
    <citation type="journal article" date="2014" name="Front. Microbiol.">
        <title>High frequency of phylogenetically diverse reductive dehalogenase-homologous genes in deep subseafloor sedimentary metagenomes.</title>
        <authorList>
            <person name="Kawai M."/>
            <person name="Futagami T."/>
            <person name="Toyoda A."/>
            <person name="Takaki Y."/>
            <person name="Nishi S."/>
            <person name="Hori S."/>
            <person name="Arai W."/>
            <person name="Tsubouchi T."/>
            <person name="Morono Y."/>
            <person name="Uchiyama I."/>
            <person name="Ito T."/>
            <person name="Fujiyama A."/>
            <person name="Inagaki F."/>
            <person name="Takami H."/>
        </authorList>
    </citation>
    <scope>NUCLEOTIDE SEQUENCE</scope>
    <source>
        <strain evidence="1">Expedition CK06-06</strain>
    </source>
</reference>